<dbReference type="AlphaFoldDB" id="A0A2K6SME1"/>
<accession>A0A2K6SME1</accession>
<feature type="region of interest" description="Disordered" evidence="6">
    <location>
        <begin position="334"/>
        <end position="370"/>
    </location>
</feature>
<keyword evidence="9" id="KW-1185">Reference proteome</keyword>
<dbReference type="PANTHER" id="PTHR13586">
    <property type="entry name" value="SCD6 PROTEIN-RELATED"/>
    <property type="match status" value="1"/>
</dbReference>
<dbReference type="InterPro" id="IPR025609">
    <property type="entry name" value="Lsm14-like_N"/>
</dbReference>
<dbReference type="PANTHER" id="PTHR13586:SF2">
    <property type="entry name" value="PROTEIN LSM14 HOMOLOG A"/>
    <property type="match status" value="1"/>
</dbReference>
<keyword evidence="4" id="KW-0687">Ribonucleoprotein</keyword>
<organism evidence="8 9">
    <name type="scientific">Saimiri boliviensis boliviensis</name>
    <name type="common">Bolivian squirrel monkey</name>
    <dbReference type="NCBI Taxonomy" id="39432"/>
    <lineage>
        <taxon>Eukaryota</taxon>
        <taxon>Metazoa</taxon>
        <taxon>Chordata</taxon>
        <taxon>Craniata</taxon>
        <taxon>Vertebrata</taxon>
        <taxon>Euteleostomi</taxon>
        <taxon>Mammalia</taxon>
        <taxon>Eutheria</taxon>
        <taxon>Euarchontoglires</taxon>
        <taxon>Primates</taxon>
        <taxon>Haplorrhini</taxon>
        <taxon>Platyrrhini</taxon>
        <taxon>Cebidae</taxon>
        <taxon>Saimiriinae</taxon>
        <taxon>Saimiri</taxon>
    </lineage>
</organism>
<feature type="compositionally biased region" description="Polar residues" evidence="6">
    <location>
        <begin position="191"/>
        <end position="203"/>
    </location>
</feature>
<dbReference type="Gene3D" id="2.30.30.100">
    <property type="match status" value="1"/>
</dbReference>
<feature type="compositionally biased region" description="Polar residues" evidence="6">
    <location>
        <begin position="235"/>
        <end position="249"/>
    </location>
</feature>
<name>A0A2K6SME1_SAIBB</name>
<dbReference type="CDD" id="cd01736">
    <property type="entry name" value="LSm14_N"/>
    <property type="match status" value="1"/>
</dbReference>
<feature type="compositionally biased region" description="Polar residues" evidence="6">
    <location>
        <begin position="1"/>
        <end position="16"/>
    </location>
</feature>
<dbReference type="GO" id="GO:0003729">
    <property type="term" value="F:mRNA binding"/>
    <property type="evidence" value="ECO:0007669"/>
    <property type="project" value="TreeGrafter"/>
</dbReference>
<comment type="similarity">
    <text evidence="2">Belongs to the LSM14 family.</text>
</comment>
<evidence type="ECO:0000256" key="3">
    <source>
        <dbReference type="ARBA" id="ARBA00022490"/>
    </source>
</evidence>
<dbReference type="GO" id="GO:1990904">
    <property type="term" value="C:ribonucleoprotein complex"/>
    <property type="evidence" value="ECO:0007669"/>
    <property type="project" value="UniProtKB-KW"/>
</dbReference>
<evidence type="ECO:0000313" key="8">
    <source>
        <dbReference type="Ensembl" id="ENSSBOP00000008547.1"/>
    </source>
</evidence>
<evidence type="ECO:0000256" key="2">
    <source>
        <dbReference type="ARBA" id="ARBA00010415"/>
    </source>
</evidence>
<dbReference type="PROSITE" id="PS51513">
    <property type="entry name" value="FFD"/>
    <property type="match status" value="1"/>
</dbReference>
<feature type="compositionally biased region" description="Basic and acidic residues" evidence="6">
    <location>
        <begin position="334"/>
        <end position="352"/>
    </location>
</feature>
<dbReference type="GO" id="GO:0034063">
    <property type="term" value="P:stress granule assembly"/>
    <property type="evidence" value="ECO:0007669"/>
    <property type="project" value="TreeGrafter"/>
</dbReference>
<protein>
    <recommendedName>
        <fullName evidence="7">FFD box profile domain-containing protein</fullName>
    </recommendedName>
</protein>
<keyword evidence="3" id="KW-0963">Cytoplasm</keyword>
<dbReference type="GeneTree" id="ENSGT00940000154415"/>
<evidence type="ECO:0000313" key="9">
    <source>
        <dbReference type="Proteomes" id="UP000233220"/>
    </source>
</evidence>
<feature type="region of interest" description="Disordered" evidence="6">
    <location>
        <begin position="1"/>
        <end position="25"/>
    </location>
</feature>
<dbReference type="GO" id="GO:0000932">
    <property type="term" value="C:P-body"/>
    <property type="evidence" value="ECO:0007669"/>
    <property type="project" value="TreeGrafter"/>
</dbReference>
<feature type="compositionally biased region" description="Gly residues" evidence="6">
    <location>
        <begin position="288"/>
        <end position="299"/>
    </location>
</feature>
<evidence type="ECO:0000256" key="5">
    <source>
        <dbReference type="PROSITE-ProRule" id="PRU00846"/>
    </source>
</evidence>
<dbReference type="SMART" id="SM01199">
    <property type="entry name" value="FDF"/>
    <property type="match status" value="1"/>
</dbReference>
<dbReference type="SMART" id="SM01271">
    <property type="entry name" value="LSM14"/>
    <property type="match status" value="1"/>
</dbReference>
<feature type="region of interest" description="Disordered" evidence="6">
    <location>
        <begin position="416"/>
        <end position="457"/>
    </location>
</feature>
<dbReference type="InterPro" id="IPR025761">
    <property type="entry name" value="FFD_box"/>
</dbReference>
<dbReference type="SUPFAM" id="SSF50182">
    <property type="entry name" value="Sm-like ribonucleoproteins"/>
    <property type="match status" value="1"/>
</dbReference>
<feature type="short sequence motif" description="FFD box" evidence="5">
    <location>
        <begin position="374"/>
        <end position="390"/>
    </location>
</feature>
<evidence type="ECO:0000256" key="1">
    <source>
        <dbReference type="ARBA" id="ARBA00004496"/>
    </source>
</evidence>
<feature type="compositionally biased region" description="Gly residues" evidence="6">
    <location>
        <begin position="424"/>
        <end position="441"/>
    </location>
</feature>
<dbReference type="InterPro" id="IPR019050">
    <property type="entry name" value="FDF_dom"/>
</dbReference>
<evidence type="ECO:0000259" key="7">
    <source>
        <dbReference type="PROSITE" id="PS51513"/>
    </source>
</evidence>
<dbReference type="Proteomes" id="UP000233220">
    <property type="component" value="Unplaced"/>
</dbReference>
<comment type="subcellular location">
    <subcellularLocation>
        <location evidence="1">Cytoplasm</location>
    </subcellularLocation>
</comment>
<feature type="domain" description="FFD box profile" evidence="7">
    <location>
        <begin position="374"/>
        <end position="390"/>
    </location>
</feature>
<reference evidence="8" key="2">
    <citation type="submission" date="2025-09" db="UniProtKB">
        <authorList>
            <consortium name="Ensembl"/>
        </authorList>
    </citation>
    <scope>IDENTIFICATION</scope>
</reference>
<dbReference type="GO" id="GO:0033962">
    <property type="term" value="P:P-body assembly"/>
    <property type="evidence" value="ECO:0007669"/>
    <property type="project" value="TreeGrafter"/>
</dbReference>
<dbReference type="Ensembl" id="ENSSBOT00000025307.1">
    <property type="protein sequence ID" value="ENSSBOP00000008547.1"/>
    <property type="gene ID" value="ENSSBOG00000021178.1"/>
</dbReference>
<reference evidence="8" key="1">
    <citation type="submission" date="2025-08" db="UniProtKB">
        <authorList>
            <consortium name="Ensembl"/>
        </authorList>
    </citation>
    <scope>IDENTIFICATION</scope>
</reference>
<feature type="compositionally biased region" description="Polar residues" evidence="6">
    <location>
        <begin position="212"/>
        <end position="221"/>
    </location>
</feature>
<evidence type="ECO:0000256" key="4">
    <source>
        <dbReference type="ARBA" id="ARBA00023274"/>
    </source>
</evidence>
<feature type="compositionally biased region" description="Basic and acidic residues" evidence="6">
    <location>
        <begin position="250"/>
        <end position="276"/>
    </location>
</feature>
<dbReference type="STRING" id="39432.ENSSBOP00000008547"/>
<evidence type="ECO:0000256" key="6">
    <source>
        <dbReference type="SAM" id="MobiDB-lite"/>
    </source>
</evidence>
<proteinExistence type="inferred from homology"/>
<sequence length="474" mass="52079">MRSRQQQQGICLSASSPRRRHERGTPYISSKISLISKAEICYEVYTINTENSTVALAKVRSFGTEDRPTDCPIPPRDEVFEYIISRGSDIEDLTVCEPPKPQCSLPQDPAIVQSSLGSSTSSFQSTGTYGPFGRMLTYSQFSPSSLVGQQFGAVVAAGSSLTPFGIETSNSGVLPQSNAVDSAFTQDTRSLKTQLSQGRSSPQLDRLRKSPTMEQAVQTVSAHLPAPAPVGRRSPVSTRPLPSTSQKAIENQEHRRAEVHKVSRPENEQLKNDNKRQVAPGAPSAPKRGGGGHQGGRGRFAGPMKFEKDFNFESANPQFKEEIDRKFHNKLKLKEDKLEKQEKPVNGEDKGDSGVYTPNSEGNADEEDPLGPNCYYDKTKSFFDNISCDDNREWSPTWAEERLNAETFGIPLRPNRGRGEYRGRGGLGFRGGRGRGAGRGGTFTAPRGFRGRFRGGRGSREFTTKLLHSLQTSL</sequence>
<dbReference type="Pfam" id="PF12701">
    <property type="entry name" value="LSM14"/>
    <property type="match status" value="1"/>
</dbReference>
<feature type="region of interest" description="Disordered" evidence="6">
    <location>
        <begin position="191"/>
        <end position="303"/>
    </location>
</feature>
<dbReference type="InterPro" id="IPR010920">
    <property type="entry name" value="LSM_dom_sf"/>
</dbReference>